<reference evidence="2" key="1">
    <citation type="submission" date="2020-05" db="EMBL/GenBank/DDBJ databases">
        <authorList>
            <person name="Chiriac C."/>
            <person name="Salcher M."/>
            <person name="Ghai R."/>
            <person name="Kavagutti S V."/>
        </authorList>
    </citation>
    <scope>NUCLEOTIDE SEQUENCE</scope>
</reference>
<dbReference type="GO" id="GO:0003677">
    <property type="term" value="F:DNA binding"/>
    <property type="evidence" value="ECO:0007669"/>
    <property type="project" value="InterPro"/>
</dbReference>
<feature type="non-terminal residue" evidence="2">
    <location>
        <position position="1"/>
    </location>
</feature>
<sequence>QEDEISLLKQDVKDIYTEAKSNGYDIKIIRKIIAMRKMDDIKRKEESAILAAYMREIGMTPIEMVIQTSYQKASD</sequence>
<dbReference type="InterPro" id="IPR046367">
    <property type="entry name" value="GapR-like_DNA-bd"/>
</dbReference>
<proteinExistence type="predicted"/>
<gene>
    <name evidence="2" type="ORF">UFOVP1368_54</name>
</gene>
<evidence type="ECO:0000313" key="2">
    <source>
        <dbReference type="EMBL" id="CAB4202975.1"/>
    </source>
</evidence>
<dbReference type="EMBL" id="LR797317">
    <property type="protein sequence ID" value="CAB4202975.1"/>
    <property type="molecule type" value="Genomic_DNA"/>
</dbReference>
<evidence type="ECO:0000259" key="1">
    <source>
        <dbReference type="Pfam" id="PF10073"/>
    </source>
</evidence>
<protein>
    <submittedName>
        <fullName evidence="2">Azospirillum phage Cd, Gp10</fullName>
    </submittedName>
</protein>
<feature type="domain" description="GapR-like DNA-binding" evidence="1">
    <location>
        <begin position="2"/>
        <end position="58"/>
    </location>
</feature>
<accession>A0A6J5S006</accession>
<dbReference type="Pfam" id="PF10073">
    <property type="entry name" value="GapR_DNA-bd"/>
    <property type="match status" value="1"/>
</dbReference>
<name>A0A6J5S006_9CAUD</name>
<organism evidence="2">
    <name type="scientific">uncultured Caudovirales phage</name>
    <dbReference type="NCBI Taxonomy" id="2100421"/>
    <lineage>
        <taxon>Viruses</taxon>
        <taxon>Duplodnaviria</taxon>
        <taxon>Heunggongvirae</taxon>
        <taxon>Uroviricota</taxon>
        <taxon>Caudoviricetes</taxon>
        <taxon>Peduoviridae</taxon>
        <taxon>Maltschvirus</taxon>
        <taxon>Maltschvirus maltsch</taxon>
    </lineage>
</organism>